<dbReference type="EMBL" id="JANAVB010033817">
    <property type="protein sequence ID" value="KAJ6807701.1"/>
    <property type="molecule type" value="Genomic_DNA"/>
</dbReference>
<accession>A0AAX6EUU9</accession>
<dbReference type="PANTHER" id="PTHR31875">
    <property type="entry name" value="PROTEIN DEHYDRATION-INDUCED 19"/>
    <property type="match status" value="1"/>
</dbReference>
<dbReference type="Proteomes" id="UP001140949">
    <property type="component" value="Unassembled WGS sequence"/>
</dbReference>
<reference evidence="2" key="1">
    <citation type="journal article" date="2023" name="GigaByte">
        <title>Genome assembly of the bearded iris, Iris pallida Lam.</title>
        <authorList>
            <person name="Bruccoleri R.E."/>
            <person name="Oakeley E.J."/>
            <person name="Faust A.M.E."/>
            <person name="Altorfer M."/>
            <person name="Dessus-Babus S."/>
            <person name="Burckhardt D."/>
            <person name="Oertli M."/>
            <person name="Naumann U."/>
            <person name="Petersen F."/>
            <person name="Wong J."/>
        </authorList>
    </citation>
    <scope>NUCLEOTIDE SEQUENCE</scope>
    <source>
        <strain evidence="2">GSM-AAB239-AS_SAM_17_03QT</strain>
    </source>
</reference>
<evidence type="ECO:0000313" key="3">
    <source>
        <dbReference type="Proteomes" id="UP001140949"/>
    </source>
</evidence>
<keyword evidence="3" id="KW-1185">Reference proteome</keyword>
<gene>
    <name evidence="2" type="ORF">M6B38_171020</name>
</gene>
<dbReference type="AlphaFoldDB" id="A0AAX6EUU9"/>
<evidence type="ECO:0000259" key="1">
    <source>
        <dbReference type="Pfam" id="PF05605"/>
    </source>
</evidence>
<dbReference type="InterPro" id="IPR008598">
    <property type="entry name" value="Di19_Zn-bd"/>
</dbReference>
<reference evidence="2" key="2">
    <citation type="submission" date="2023-04" db="EMBL/GenBank/DDBJ databases">
        <authorList>
            <person name="Bruccoleri R.E."/>
            <person name="Oakeley E.J."/>
            <person name="Faust A.-M."/>
            <person name="Dessus-Babus S."/>
            <person name="Altorfer M."/>
            <person name="Burckhardt D."/>
            <person name="Oertli M."/>
            <person name="Naumann U."/>
            <person name="Petersen F."/>
            <person name="Wong J."/>
        </authorList>
    </citation>
    <scope>NUCLEOTIDE SEQUENCE</scope>
    <source>
        <strain evidence="2">GSM-AAB239-AS_SAM_17_03QT</strain>
        <tissue evidence="2">Leaf</tissue>
    </source>
</reference>
<feature type="domain" description="Di19 zinc-binding" evidence="1">
    <location>
        <begin position="41"/>
        <end position="93"/>
    </location>
</feature>
<organism evidence="2 3">
    <name type="scientific">Iris pallida</name>
    <name type="common">Sweet iris</name>
    <dbReference type="NCBI Taxonomy" id="29817"/>
    <lineage>
        <taxon>Eukaryota</taxon>
        <taxon>Viridiplantae</taxon>
        <taxon>Streptophyta</taxon>
        <taxon>Embryophyta</taxon>
        <taxon>Tracheophyta</taxon>
        <taxon>Spermatophyta</taxon>
        <taxon>Magnoliopsida</taxon>
        <taxon>Liliopsida</taxon>
        <taxon>Asparagales</taxon>
        <taxon>Iridaceae</taxon>
        <taxon>Iridoideae</taxon>
        <taxon>Irideae</taxon>
        <taxon>Iris</taxon>
    </lineage>
</organism>
<sequence>MESDSWTRFSKRHQSALQSRYDLYLGFEDAAGGDDEPRAAEFPCPFCGDDFDIVGLCCHIDEEHPAEAKNGVCPVCAARVGMDMVAHITMQHGNFFKISFLAFLKEIPQRFIRIPFNTFFVEKRAKRRESTSTSWRVIHNCSSIQCST</sequence>
<dbReference type="InterPro" id="IPR033347">
    <property type="entry name" value="Di19"/>
</dbReference>
<dbReference type="PANTHER" id="PTHR31875:SF6">
    <property type="entry name" value="PROTEIN DEHYDRATION-INDUCED 19"/>
    <property type="match status" value="1"/>
</dbReference>
<protein>
    <submittedName>
        <fullName evidence="2">Protein DEHYDRATION-INDUCED 19-like protein 2-like isoform X1</fullName>
    </submittedName>
</protein>
<proteinExistence type="predicted"/>
<dbReference type="Pfam" id="PF05605">
    <property type="entry name" value="zf-Di19"/>
    <property type="match status" value="1"/>
</dbReference>
<name>A0AAX6EUU9_IRIPA</name>
<evidence type="ECO:0000313" key="2">
    <source>
        <dbReference type="EMBL" id="KAJ6807701.1"/>
    </source>
</evidence>
<comment type="caution">
    <text evidence="2">The sequence shown here is derived from an EMBL/GenBank/DDBJ whole genome shotgun (WGS) entry which is preliminary data.</text>
</comment>